<sequence>MANYVFSFLIMAFYMMFGLSSSSSINQEHQSLLHSGWWNDHPNISNHCYWDGISCNEARSVTEIVRGPLRIPSSKELLWIQDLNITAFPNLLILYLSGMGLRGTIPTKITRLTNLTSLLV</sequence>
<reference evidence="2 3" key="1">
    <citation type="journal article" date="2023" name="Life. Sci Alliance">
        <title>Evolutionary insights into 3D genome organization and epigenetic landscape of Vigna mungo.</title>
        <authorList>
            <person name="Junaid A."/>
            <person name="Singh B."/>
            <person name="Bhatia S."/>
        </authorList>
    </citation>
    <scope>NUCLEOTIDE SEQUENCE [LARGE SCALE GENOMIC DNA]</scope>
    <source>
        <strain evidence="2">Urdbean</strain>
    </source>
</reference>
<evidence type="ECO:0008006" key="4">
    <source>
        <dbReference type="Google" id="ProtNLM"/>
    </source>
</evidence>
<feature type="chain" id="PRO_5042834016" description="Leucine-rich repeat-containing N-terminal plant-type domain-containing protein" evidence="1">
    <location>
        <begin position="23"/>
        <end position="120"/>
    </location>
</feature>
<name>A0AAQ3NWC2_VIGMU</name>
<dbReference type="EMBL" id="CP144698">
    <property type="protein sequence ID" value="WVZ16768.1"/>
    <property type="molecule type" value="Genomic_DNA"/>
</dbReference>
<dbReference type="SUPFAM" id="SSF52058">
    <property type="entry name" value="L domain-like"/>
    <property type="match status" value="1"/>
</dbReference>
<keyword evidence="3" id="KW-1185">Reference proteome</keyword>
<gene>
    <name evidence="2" type="ORF">V8G54_009750</name>
</gene>
<feature type="signal peptide" evidence="1">
    <location>
        <begin position="1"/>
        <end position="22"/>
    </location>
</feature>
<accession>A0AAQ3NWC2</accession>
<protein>
    <recommendedName>
        <fullName evidence="4">Leucine-rich repeat-containing N-terminal plant-type domain-containing protein</fullName>
    </recommendedName>
</protein>
<dbReference type="Proteomes" id="UP001374535">
    <property type="component" value="Chromosome 3"/>
</dbReference>
<proteinExistence type="predicted"/>
<keyword evidence="1" id="KW-0732">Signal</keyword>
<organism evidence="2 3">
    <name type="scientific">Vigna mungo</name>
    <name type="common">Black gram</name>
    <name type="synonym">Phaseolus mungo</name>
    <dbReference type="NCBI Taxonomy" id="3915"/>
    <lineage>
        <taxon>Eukaryota</taxon>
        <taxon>Viridiplantae</taxon>
        <taxon>Streptophyta</taxon>
        <taxon>Embryophyta</taxon>
        <taxon>Tracheophyta</taxon>
        <taxon>Spermatophyta</taxon>
        <taxon>Magnoliopsida</taxon>
        <taxon>eudicotyledons</taxon>
        <taxon>Gunneridae</taxon>
        <taxon>Pentapetalae</taxon>
        <taxon>rosids</taxon>
        <taxon>fabids</taxon>
        <taxon>Fabales</taxon>
        <taxon>Fabaceae</taxon>
        <taxon>Papilionoideae</taxon>
        <taxon>50 kb inversion clade</taxon>
        <taxon>NPAAA clade</taxon>
        <taxon>indigoferoid/millettioid clade</taxon>
        <taxon>Phaseoleae</taxon>
        <taxon>Vigna</taxon>
    </lineage>
</organism>
<dbReference type="AlphaFoldDB" id="A0AAQ3NWC2"/>
<evidence type="ECO:0000313" key="3">
    <source>
        <dbReference type="Proteomes" id="UP001374535"/>
    </source>
</evidence>
<dbReference type="Gene3D" id="3.80.10.10">
    <property type="entry name" value="Ribonuclease Inhibitor"/>
    <property type="match status" value="1"/>
</dbReference>
<dbReference type="InterPro" id="IPR032675">
    <property type="entry name" value="LRR_dom_sf"/>
</dbReference>
<evidence type="ECO:0000313" key="2">
    <source>
        <dbReference type="EMBL" id="WVZ16768.1"/>
    </source>
</evidence>
<evidence type="ECO:0000256" key="1">
    <source>
        <dbReference type="SAM" id="SignalP"/>
    </source>
</evidence>